<evidence type="ECO:0000256" key="2">
    <source>
        <dbReference type="SAM" id="SignalP"/>
    </source>
</evidence>
<dbReference type="Gene3D" id="2.60.40.10">
    <property type="entry name" value="Immunoglobulins"/>
    <property type="match status" value="1"/>
</dbReference>
<accession>Q0ZKA8</accession>
<dbReference type="SUPFAM" id="SSF81296">
    <property type="entry name" value="E set domains"/>
    <property type="match status" value="1"/>
</dbReference>
<dbReference type="InterPro" id="IPR009880">
    <property type="entry name" value="Glyoxal_oxidase_N"/>
</dbReference>
<dbReference type="PANTHER" id="PTHR32208">
    <property type="entry name" value="SECRETED PROTEIN-RELATED"/>
    <property type="match status" value="1"/>
</dbReference>
<evidence type="ECO:0000256" key="1">
    <source>
        <dbReference type="ARBA" id="ARBA00022729"/>
    </source>
</evidence>
<evidence type="ECO:0000259" key="4">
    <source>
        <dbReference type="Pfam" id="PF09118"/>
    </source>
</evidence>
<feature type="domain" description="Galactose oxidase-like Early set" evidence="4">
    <location>
        <begin position="466"/>
        <end position="574"/>
    </location>
</feature>
<dbReference type="InterPro" id="IPR011043">
    <property type="entry name" value="Gal_Oxase/kelch_b-propeller"/>
</dbReference>
<dbReference type="AlphaFoldDB" id="Q0ZKA8"/>
<dbReference type="SMR" id="Q0ZKA8"/>
<organism evidence="5">
    <name type="scientific">Phanerodontia chrysosporium</name>
    <name type="common">White-rot fungus</name>
    <name type="synonym">Sporotrichum pruinosum</name>
    <dbReference type="NCBI Taxonomy" id="2822231"/>
    <lineage>
        <taxon>Eukaryota</taxon>
        <taxon>Fungi</taxon>
        <taxon>Dikarya</taxon>
        <taxon>Basidiomycota</taxon>
        <taxon>Agaricomycotina</taxon>
        <taxon>Agaricomycetes</taxon>
        <taxon>Polyporales</taxon>
        <taxon>Phanerochaetaceae</taxon>
        <taxon>Phanerodontia</taxon>
    </lineage>
</organism>
<sequence length="648" mass="67890">MPLHARLARLLALVACLAPAAHTQTLDPPGQPARTDAPLGQYAIVGNSLVSAQQLFLGTENTLFVLDKVENNAAQLNGHPAWAARYDLRSNKGQPMDVITNTFCAGGGVLANGSWLVVGGNQAVTTGGDPAKDQNGVSGPYHDPDGGKSLRLLQPCDDDSCDWVLAGQMTTRRWYPSVETLDDGRVIIIGGDANGGFVNDAGQTNPTYEFFPAAPGAQPVTSPLLQRTLPANLYPLTWLLPSGRLFVQANFGTAILDYKAQKEFQLPDMPHAVRTYPASAGTAMLPLTPANNWTATIVFCSGMNVAPNAWDPNADWPKMATSKSCVRITPDVSQDYEEDDDAPSPRSMGNMIILPTGKIFYLNGAQTGVAGYGTGDNTVGDSYADNPALQPWLYDPDAPAGSRWSMDGLSPSTVPRMYHSSATLLPDGSIAVSGSNPHPDVVLTNTKFPTEYRVEIIYPSYYNNRRPAPHGIPASIGYGGPFFNLTLSAADLGGDASNLNSTRVVLMRTGFSTHAMNMQQRMLVLESTYTGAADGSATLHVAPVPPNAALFPPGPALLFVVVDGTPSVGRQVTVGNGAIGAQPTQQPVPLPRSRILAAGTSSSAGAGATPTGGDGTKIQAASAAAPSLSFSGLWAALVAPLAFVGVLL</sequence>
<protein>
    <submittedName>
        <fullName evidence="5">Copper radical oxidase</fullName>
    </submittedName>
</protein>
<dbReference type="InterPro" id="IPR015202">
    <property type="entry name" value="GO-like_E_set"/>
</dbReference>
<dbReference type="InterPro" id="IPR013783">
    <property type="entry name" value="Ig-like_fold"/>
</dbReference>
<dbReference type="EMBL" id="DQ398767">
    <property type="protein sequence ID" value="ABD61572.1"/>
    <property type="molecule type" value="mRNA"/>
</dbReference>
<feature type="domain" description="Glyoxal oxidase N-terminal" evidence="3">
    <location>
        <begin position="144"/>
        <end position="461"/>
    </location>
</feature>
<feature type="chain" id="PRO_5004179454" evidence="2">
    <location>
        <begin position="24"/>
        <end position="648"/>
    </location>
</feature>
<evidence type="ECO:0000313" key="5">
    <source>
        <dbReference type="EMBL" id="ABD61572.1"/>
    </source>
</evidence>
<proteinExistence type="evidence at transcript level"/>
<dbReference type="VEuPathDB" id="FungiDB:AGR57_6411"/>
<dbReference type="Gene3D" id="2.130.10.80">
    <property type="entry name" value="Galactose oxidase/kelch, beta-propeller"/>
    <property type="match status" value="1"/>
</dbReference>
<dbReference type="Pfam" id="PF07250">
    <property type="entry name" value="Glyoxal_oxid_N"/>
    <property type="match status" value="1"/>
</dbReference>
<gene>
    <name evidence="5" type="primary">cro1</name>
</gene>
<reference evidence="5" key="1">
    <citation type="journal article" date="2006" name="Appl. Environ. Microbiol.">
        <title>Structure, organization, and transcriptional regulation of a family of copper radical oxidase genes in the lignin-degrading basidiomycete Phanerochaete chrysosporium.</title>
        <authorList>
            <person name="Vanden Wymelenberg A."/>
            <person name="Sabat G."/>
            <person name="Mozuch M."/>
            <person name="Kersten P.J."/>
            <person name="Cullen D."/>
            <person name="Blanchette R.A."/>
        </authorList>
    </citation>
    <scope>NUCLEOTIDE SEQUENCE</scope>
    <source>
        <strain evidence="5">BKM-F-1767</strain>
    </source>
</reference>
<dbReference type="CDD" id="cd02851">
    <property type="entry name" value="E_set_GO_C"/>
    <property type="match status" value="1"/>
</dbReference>
<feature type="signal peptide" evidence="2">
    <location>
        <begin position="1"/>
        <end position="23"/>
    </location>
</feature>
<dbReference type="InterPro" id="IPR037293">
    <property type="entry name" value="Gal_Oxidase_central_sf"/>
</dbReference>
<evidence type="ECO:0000259" key="3">
    <source>
        <dbReference type="Pfam" id="PF07250"/>
    </source>
</evidence>
<dbReference type="PANTHER" id="PTHR32208:SF21">
    <property type="entry name" value="LOW QUALITY PROTEIN: ALDEHYDE OXIDASE GLOX-LIKE"/>
    <property type="match status" value="1"/>
</dbReference>
<dbReference type="SUPFAM" id="SSF50965">
    <property type="entry name" value="Galactose oxidase, central domain"/>
    <property type="match status" value="1"/>
</dbReference>
<dbReference type="InterPro" id="IPR014756">
    <property type="entry name" value="Ig_E-set"/>
</dbReference>
<name>Q0ZKA8_PHACH</name>
<dbReference type="Pfam" id="PF09118">
    <property type="entry name" value="GO-like_E_set"/>
    <property type="match status" value="1"/>
</dbReference>
<keyword evidence="1 2" id="KW-0732">Signal</keyword>